<feature type="region of interest" description="Disordered" evidence="1">
    <location>
        <begin position="164"/>
        <end position="190"/>
    </location>
</feature>
<name>A0A8K1FY24_9PASS</name>
<evidence type="ECO:0000313" key="2">
    <source>
        <dbReference type="EMBL" id="TRZ08482.1"/>
    </source>
</evidence>
<reference evidence="2" key="1">
    <citation type="submission" date="2019-04" db="EMBL/GenBank/DDBJ databases">
        <title>Genome assembly of Zosterops borbonicus 15179.</title>
        <authorList>
            <person name="Leroy T."/>
            <person name="Anselmetti Y."/>
            <person name="Tilak M.-K."/>
            <person name="Nabholz B."/>
        </authorList>
    </citation>
    <scope>NUCLEOTIDE SEQUENCE</scope>
    <source>
        <strain evidence="2">HGM_15179</strain>
        <tissue evidence="2">Muscle</tissue>
    </source>
</reference>
<organism evidence="2 3">
    <name type="scientific">Zosterops borbonicus</name>
    <dbReference type="NCBI Taxonomy" id="364589"/>
    <lineage>
        <taxon>Eukaryota</taxon>
        <taxon>Metazoa</taxon>
        <taxon>Chordata</taxon>
        <taxon>Craniata</taxon>
        <taxon>Vertebrata</taxon>
        <taxon>Euteleostomi</taxon>
        <taxon>Archelosauria</taxon>
        <taxon>Archosauria</taxon>
        <taxon>Dinosauria</taxon>
        <taxon>Saurischia</taxon>
        <taxon>Theropoda</taxon>
        <taxon>Coelurosauria</taxon>
        <taxon>Aves</taxon>
        <taxon>Neognathae</taxon>
        <taxon>Neoaves</taxon>
        <taxon>Telluraves</taxon>
        <taxon>Australaves</taxon>
        <taxon>Passeriformes</taxon>
        <taxon>Sylvioidea</taxon>
        <taxon>Zosteropidae</taxon>
        <taxon>Zosterops</taxon>
    </lineage>
</organism>
<comment type="caution">
    <text evidence="2">The sequence shown here is derived from an EMBL/GenBank/DDBJ whole genome shotgun (WGS) entry which is preliminary data.</text>
</comment>
<proteinExistence type="predicted"/>
<gene>
    <name evidence="2" type="ORF">HGM15179_018624</name>
</gene>
<feature type="region of interest" description="Disordered" evidence="1">
    <location>
        <begin position="1"/>
        <end position="23"/>
    </location>
</feature>
<dbReference type="Proteomes" id="UP000796761">
    <property type="component" value="Unassembled WGS sequence"/>
</dbReference>
<dbReference type="AlphaFoldDB" id="A0A8K1FY24"/>
<evidence type="ECO:0000313" key="3">
    <source>
        <dbReference type="Proteomes" id="UP000796761"/>
    </source>
</evidence>
<keyword evidence="3" id="KW-1185">Reference proteome</keyword>
<protein>
    <submittedName>
        <fullName evidence="2">Uncharacterized protein</fullName>
    </submittedName>
</protein>
<sequence length="213" mass="23711">MEVQGGGDIHLPPMEDLTPEQVDVPKGGHDPMGSLCWSRVLKGPVILWRKKPTLEKFVYEAVIGSTIENLAKVKVNNIPSPSTKAVISSKERISHHPPGYWNQDKDLLTLFNYLKGGCSQVWVNLLSQITSDRMRGIGLMLCSGKFRFDRRMCELNLCRPSQRKKKPKARQVSTSTQTVTEEKGTKGAVSISTQTVTELEQPKPVAVATIQKK</sequence>
<accession>A0A8K1FY24</accession>
<evidence type="ECO:0000256" key="1">
    <source>
        <dbReference type="SAM" id="MobiDB-lite"/>
    </source>
</evidence>
<dbReference type="EMBL" id="SWJQ01001340">
    <property type="protein sequence ID" value="TRZ08482.1"/>
    <property type="molecule type" value="Genomic_DNA"/>
</dbReference>